<sequence>MNMDDQYSQPPTYTTYLASDPPPPYIPPYVQATEPVRDFKQLLVSQMDGWLEELNDIDWTVKNAQPVPEYLPRYPGTDGTDQDQDSDLDSDQTLDHETESDAGENEDENNDTSPTHSDSMSVSSEDLSDDEDGCYEELSAVVNGGWARLRRIQDHMASFKHSLSEDSEFYNIVL</sequence>
<accession>A0A7R8AM94</accession>
<feature type="compositionally biased region" description="Acidic residues" evidence="1">
    <location>
        <begin position="126"/>
        <end position="135"/>
    </location>
</feature>
<feature type="compositionally biased region" description="Acidic residues" evidence="1">
    <location>
        <begin position="80"/>
        <end position="92"/>
    </location>
</feature>
<dbReference type="Proteomes" id="UP000654913">
    <property type="component" value="Chromosome 3"/>
</dbReference>
<evidence type="ECO:0000256" key="1">
    <source>
        <dbReference type="SAM" id="MobiDB-lite"/>
    </source>
</evidence>
<gene>
    <name evidence="2" type="ORF">APUU_30690S</name>
</gene>
<dbReference type="EMBL" id="AP024445">
    <property type="protein sequence ID" value="BCS22465.1"/>
    <property type="molecule type" value="Genomic_DNA"/>
</dbReference>
<reference evidence="2" key="1">
    <citation type="submission" date="2021-01" db="EMBL/GenBank/DDBJ databases">
        <authorList>
            <consortium name="Aspergillus puulaauensis MK2 genome sequencing consortium"/>
            <person name="Kazuki M."/>
            <person name="Futagami T."/>
        </authorList>
    </citation>
    <scope>NUCLEOTIDE SEQUENCE</scope>
    <source>
        <strain evidence="2">MK2</strain>
    </source>
</reference>
<dbReference type="OrthoDB" id="4508457at2759"/>
<dbReference type="GeneID" id="64972470"/>
<feature type="region of interest" description="Disordered" evidence="1">
    <location>
        <begin position="67"/>
        <end position="135"/>
    </location>
</feature>
<protein>
    <submittedName>
        <fullName evidence="2">Uncharacterized protein</fullName>
    </submittedName>
</protein>
<evidence type="ECO:0000313" key="2">
    <source>
        <dbReference type="EMBL" id="BCS22465.1"/>
    </source>
</evidence>
<evidence type="ECO:0000313" key="3">
    <source>
        <dbReference type="Proteomes" id="UP000654913"/>
    </source>
</evidence>
<dbReference type="KEGG" id="apuu:APUU_30690S"/>
<feature type="compositionally biased region" description="Polar residues" evidence="1">
    <location>
        <begin position="1"/>
        <end position="17"/>
    </location>
</feature>
<keyword evidence="3" id="KW-1185">Reference proteome</keyword>
<organism evidence="2 3">
    <name type="scientific">Aspergillus puulaauensis</name>
    <dbReference type="NCBI Taxonomy" id="1220207"/>
    <lineage>
        <taxon>Eukaryota</taxon>
        <taxon>Fungi</taxon>
        <taxon>Dikarya</taxon>
        <taxon>Ascomycota</taxon>
        <taxon>Pezizomycotina</taxon>
        <taxon>Eurotiomycetes</taxon>
        <taxon>Eurotiomycetidae</taxon>
        <taxon>Eurotiales</taxon>
        <taxon>Aspergillaceae</taxon>
        <taxon>Aspergillus</taxon>
    </lineage>
</organism>
<dbReference type="RefSeq" id="XP_041554659.1">
    <property type="nucleotide sequence ID" value="XM_041701811.1"/>
</dbReference>
<dbReference type="AlphaFoldDB" id="A0A7R8AM94"/>
<proteinExistence type="predicted"/>
<feature type="compositionally biased region" description="Acidic residues" evidence="1">
    <location>
        <begin position="100"/>
        <end position="110"/>
    </location>
</feature>
<reference evidence="2" key="2">
    <citation type="submission" date="2021-02" db="EMBL/GenBank/DDBJ databases">
        <title>Aspergillus puulaauensis MK2 genome sequence.</title>
        <authorList>
            <person name="Futagami T."/>
            <person name="Mori K."/>
            <person name="Kadooka C."/>
            <person name="Tanaka T."/>
        </authorList>
    </citation>
    <scope>NUCLEOTIDE SEQUENCE</scope>
    <source>
        <strain evidence="2">MK2</strain>
    </source>
</reference>
<name>A0A7R8AM94_9EURO</name>
<feature type="region of interest" description="Disordered" evidence="1">
    <location>
        <begin position="1"/>
        <end position="30"/>
    </location>
</feature>